<organism evidence="1 3">
    <name type="scientific">Achromobacter ruhlandii</name>
    <dbReference type="NCBI Taxonomy" id="72557"/>
    <lineage>
        <taxon>Bacteria</taxon>
        <taxon>Pseudomonadati</taxon>
        <taxon>Pseudomonadota</taxon>
        <taxon>Betaproteobacteria</taxon>
        <taxon>Burkholderiales</taxon>
        <taxon>Alcaligenaceae</taxon>
        <taxon>Achromobacter</taxon>
    </lineage>
</organism>
<sequence>MLEGGNITVTAPGRIDVKTGNKQFAGPDRLPYAFPQFTVCKQCVLDAQDGVQSITDKA</sequence>
<reference evidence="3 4" key="1">
    <citation type="submission" date="2020-04" db="EMBL/GenBank/DDBJ databases">
        <authorList>
            <person name="De Canck E."/>
        </authorList>
    </citation>
    <scope>NUCLEOTIDE SEQUENCE [LARGE SCALE GENOMIC DNA]</scope>
    <source>
        <strain evidence="1 3">LMG 3328</strain>
        <strain evidence="2 4">LMG 7053</strain>
    </source>
</reference>
<protein>
    <recommendedName>
        <fullName evidence="5">DUF2345 domain-containing protein</fullName>
    </recommendedName>
</protein>
<dbReference type="EMBL" id="CADILJ010000129">
    <property type="protein sequence ID" value="CAB3959571.1"/>
    <property type="molecule type" value="Genomic_DNA"/>
</dbReference>
<keyword evidence="4" id="KW-1185">Reference proteome</keyword>
<evidence type="ECO:0000313" key="1">
    <source>
        <dbReference type="EMBL" id="CAB3925933.1"/>
    </source>
</evidence>
<evidence type="ECO:0008006" key="5">
    <source>
        <dbReference type="Google" id="ProtNLM"/>
    </source>
</evidence>
<gene>
    <name evidence="1" type="ORF">LMG3328_05859</name>
    <name evidence="2" type="ORF">LMG7053_05959</name>
</gene>
<dbReference type="AlphaFoldDB" id="A0A6S7F2A5"/>
<dbReference type="Proteomes" id="UP000494122">
    <property type="component" value="Unassembled WGS sequence"/>
</dbReference>
<accession>A0A6S7F2A5</accession>
<evidence type="ECO:0000313" key="2">
    <source>
        <dbReference type="EMBL" id="CAB3959571.1"/>
    </source>
</evidence>
<evidence type="ECO:0000313" key="3">
    <source>
        <dbReference type="Proteomes" id="UP000494122"/>
    </source>
</evidence>
<dbReference type="EMBL" id="CADILE010000033">
    <property type="protein sequence ID" value="CAB3925933.1"/>
    <property type="molecule type" value="Genomic_DNA"/>
</dbReference>
<name>A0A6S7F2A5_9BURK</name>
<proteinExistence type="predicted"/>
<dbReference type="Proteomes" id="UP000494161">
    <property type="component" value="Unassembled WGS sequence"/>
</dbReference>
<evidence type="ECO:0000313" key="4">
    <source>
        <dbReference type="Proteomes" id="UP000494161"/>
    </source>
</evidence>